<evidence type="ECO:0000313" key="2">
    <source>
        <dbReference type="Proteomes" id="UP001595791"/>
    </source>
</evidence>
<name>A0ABV8MNM3_9NEIS</name>
<reference evidence="2" key="1">
    <citation type="journal article" date="2019" name="Int. J. Syst. Evol. Microbiol.">
        <title>The Global Catalogue of Microorganisms (GCM) 10K type strain sequencing project: providing services to taxonomists for standard genome sequencing and annotation.</title>
        <authorList>
            <consortium name="The Broad Institute Genomics Platform"/>
            <consortium name="The Broad Institute Genome Sequencing Center for Infectious Disease"/>
            <person name="Wu L."/>
            <person name="Ma J."/>
        </authorList>
    </citation>
    <scope>NUCLEOTIDE SEQUENCE [LARGE SCALE GENOMIC DNA]</scope>
    <source>
        <strain evidence="2">LMG 29894</strain>
    </source>
</reference>
<keyword evidence="2" id="KW-1185">Reference proteome</keyword>
<comment type="caution">
    <text evidence="1">The sequence shown here is derived from an EMBL/GenBank/DDBJ whole genome shotgun (WGS) entry which is preliminary data.</text>
</comment>
<dbReference type="EMBL" id="JBHSBU010000001">
    <property type="protein sequence ID" value="MFC4158924.1"/>
    <property type="molecule type" value="Genomic_DNA"/>
</dbReference>
<sequence>MKPGSRLLALAALVLQVHGADNYLDTSLIGSSERTAAAVRGNNALGSHMASSWEHEAAAVINGRFEGISFKARAEQRRIDPERGQRRHHDDLRLLELATARNVGEHGVITLGKTFLNWDVGLSAQPLGFFQWENQLTDLGDSLGQAEGIPLVAAAWLDERFDLTVAYGSGRRSRGKRVLEQAALNLGWHNEQLALALVAQKPAGGRVGVGGTFSWTARPELVVHGSLFRRRGNSREMDRRLLDGSGFAQLGRWREHDQRHYLKSVLGATWAFGADSSLIAEWSYDAAGLDRQQWQRYRQLVEQDLAAYRQQADNYAAYQLYADSAALHESGARRHYLFLQWRGSEGNWSFAPLLRFGEGGSVMSHLGGSYRLSRSATANFGLTHFSGRRGSEYDYLPIRYIARLSLNWTF</sequence>
<gene>
    <name evidence="1" type="ORF">ACFOW7_06075</name>
</gene>
<organism evidence="1 2">
    <name type="scientific">Chitinimonas lacunae</name>
    <dbReference type="NCBI Taxonomy" id="1963018"/>
    <lineage>
        <taxon>Bacteria</taxon>
        <taxon>Pseudomonadati</taxon>
        <taxon>Pseudomonadota</taxon>
        <taxon>Betaproteobacteria</taxon>
        <taxon>Neisseriales</taxon>
        <taxon>Chitinibacteraceae</taxon>
        <taxon>Chitinimonas</taxon>
    </lineage>
</organism>
<evidence type="ECO:0008006" key="3">
    <source>
        <dbReference type="Google" id="ProtNLM"/>
    </source>
</evidence>
<dbReference type="Proteomes" id="UP001595791">
    <property type="component" value="Unassembled WGS sequence"/>
</dbReference>
<protein>
    <recommendedName>
        <fullName evidence="3">DUF3570 domain-containing protein</fullName>
    </recommendedName>
</protein>
<dbReference type="RefSeq" id="WP_378162120.1">
    <property type="nucleotide sequence ID" value="NZ_JBHSBU010000001.1"/>
</dbReference>
<proteinExistence type="predicted"/>
<evidence type="ECO:0000313" key="1">
    <source>
        <dbReference type="EMBL" id="MFC4158924.1"/>
    </source>
</evidence>
<accession>A0ABV8MNM3</accession>